<comment type="caution">
    <text evidence="1">The sequence shown here is derived from an EMBL/GenBank/DDBJ whole genome shotgun (WGS) entry which is preliminary data.</text>
</comment>
<dbReference type="Proteomes" id="UP000035444">
    <property type="component" value="Unassembled WGS sequence"/>
</dbReference>
<keyword evidence="2" id="KW-1185">Reference proteome</keyword>
<sequence length="436" mass="49992">MTSEVIVMNKSAIAIAADSASTVSNGDPSLTGARYFKGTNKIFELSNIDPVGIMIYNAAEINDIPWELLIKAYRKNLSTKNFNTLAEYCEDFFNYINNFDELFQDHEMKEYLFNEIINVAVFLATNITKNPEYIDASTEDRPSVILKIISKDLEIIKEHPLPNYFTDQDVEQAMVEFKDRLTQGLQESLEDAAKQGDTSLSALLDSINELDNFSILSISTFFKHYSYFKEQSSTGLVFMGFGQSESFPSYYEKHCLGYVFNRFIIVDKEYFNITRNKGATIAAFAQDSMVNTFVLGISAETSQAYTNFFKQEITEFAQSLVAEMERELPENILDLLEHSHQKYIKHTRSLAFEMNFSPLRDVIKFLPIKEMAHLAETMISLQSLKEKFTSPTETVSGPVDVAIITKNEGLVWLNRKHFFDLELNSRYTHRQSREFN</sequence>
<protein>
    <submittedName>
        <fullName evidence="1">Uncharacterized protein</fullName>
    </submittedName>
</protein>
<dbReference type="OrthoDB" id="978985at2"/>
<evidence type="ECO:0000313" key="1">
    <source>
        <dbReference type="EMBL" id="KLN61537.1"/>
    </source>
</evidence>
<organism evidence="1 2">
    <name type="scientific">Kiloniella spongiae</name>
    <dbReference type="NCBI Taxonomy" id="1489064"/>
    <lineage>
        <taxon>Bacteria</taxon>
        <taxon>Pseudomonadati</taxon>
        <taxon>Pseudomonadota</taxon>
        <taxon>Alphaproteobacteria</taxon>
        <taxon>Rhodospirillales</taxon>
        <taxon>Kiloniellaceae</taxon>
        <taxon>Kiloniella</taxon>
    </lineage>
</organism>
<evidence type="ECO:0000313" key="2">
    <source>
        <dbReference type="Proteomes" id="UP000035444"/>
    </source>
</evidence>
<proteinExistence type="predicted"/>
<reference evidence="1 2" key="1">
    <citation type="submission" date="2015-03" db="EMBL/GenBank/DDBJ databases">
        <title>Genome Sequence of Kiloniella spongiae MEBiC09566, isolated from a marine sponge.</title>
        <authorList>
            <person name="Shao Z."/>
            <person name="Wang L."/>
            <person name="Li X."/>
        </authorList>
    </citation>
    <scope>NUCLEOTIDE SEQUENCE [LARGE SCALE GENOMIC DNA]</scope>
    <source>
        <strain evidence="1 2">MEBiC09566</strain>
    </source>
</reference>
<dbReference type="EMBL" id="LAQL01000003">
    <property type="protein sequence ID" value="KLN61537.1"/>
    <property type="molecule type" value="Genomic_DNA"/>
</dbReference>
<accession>A0A0H2MLD1</accession>
<dbReference type="STRING" id="1489064.WH96_03940"/>
<gene>
    <name evidence="1" type="ORF">WH96_03940</name>
</gene>
<dbReference type="RefSeq" id="WP_047762871.1">
    <property type="nucleotide sequence ID" value="NZ_LAQL01000003.1"/>
</dbReference>
<dbReference type="AlphaFoldDB" id="A0A0H2MLD1"/>
<name>A0A0H2MLD1_9PROT</name>